<evidence type="ECO:0000259" key="5">
    <source>
        <dbReference type="PROSITE" id="PS50977"/>
    </source>
</evidence>
<dbReference type="InterPro" id="IPR009057">
    <property type="entry name" value="Homeodomain-like_sf"/>
</dbReference>
<dbReference type="AlphaFoldDB" id="A0A1E3SF60"/>
<evidence type="ECO:0000313" key="6">
    <source>
        <dbReference type="EMBL" id="ORB10590.1"/>
    </source>
</evidence>
<organism evidence="6 7">
    <name type="scientific">Mycobacterium intermedium</name>
    <dbReference type="NCBI Taxonomy" id="28445"/>
    <lineage>
        <taxon>Bacteria</taxon>
        <taxon>Bacillati</taxon>
        <taxon>Actinomycetota</taxon>
        <taxon>Actinomycetes</taxon>
        <taxon>Mycobacteriales</taxon>
        <taxon>Mycobacteriaceae</taxon>
        <taxon>Mycobacterium</taxon>
        <taxon>Mycobacterium simiae complex</taxon>
    </lineage>
</organism>
<name>A0A1E3SF60_MYCIE</name>
<gene>
    <name evidence="6" type="ORF">BST27_00175</name>
</gene>
<dbReference type="InterPro" id="IPR001647">
    <property type="entry name" value="HTH_TetR"/>
</dbReference>
<dbReference type="PANTHER" id="PTHR30055">
    <property type="entry name" value="HTH-TYPE TRANSCRIPTIONAL REGULATOR RUTR"/>
    <property type="match status" value="1"/>
</dbReference>
<sequence>MAPQSISATPKGARRPRTYRSELRQQQAELTRSKVVSAAAELFSEHGYARTTLAKIAEAAGVSPETVQGHGPKAALMIAAVEYAAIGVSDEEDVLNVEAGRRFVATQSPDEAIDYFVAAQTEIHQLTARIAPALRDGAAADAELRSYLQGLLRSINQQLERLLGVARERGWLRRDVPFEELVETLAVISSTDSYLRITQQDGWPVDRYRGWLRRMIAESVFGHTHDKQ</sequence>
<protein>
    <submittedName>
        <fullName evidence="6">TetR family transcriptional regulator</fullName>
    </submittedName>
</protein>
<dbReference type="SUPFAM" id="SSF48498">
    <property type="entry name" value="Tetracyclin repressor-like, C-terminal domain"/>
    <property type="match status" value="1"/>
</dbReference>
<keyword evidence="1" id="KW-0805">Transcription regulation</keyword>
<dbReference type="GO" id="GO:0003700">
    <property type="term" value="F:DNA-binding transcription factor activity"/>
    <property type="evidence" value="ECO:0007669"/>
    <property type="project" value="TreeGrafter"/>
</dbReference>
<proteinExistence type="predicted"/>
<dbReference type="InterPro" id="IPR036271">
    <property type="entry name" value="Tet_transcr_reg_TetR-rel_C_sf"/>
</dbReference>
<evidence type="ECO:0000256" key="1">
    <source>
        <dbReference type="ARBA" id="ARBA00023015"/>
    </source>
</evidence>
<dbReference type="GO" id="GO:0000976">
    <property type="term" value="F:transcription cis-regulatory region binding"/>
    <property type="evidence" value="ECO:0007669"/>
    <property type="project" value="TreeGrafter"/>
</dbReference>
<reference evidence="6 7" key="1">
    <citation type="submission" date="2017-02" db="EMBL/GenBank/DDBJ databases">
        <title>The new phylogeny of genus Mycobacterium.</title>
        <authorList>
            <person name="Tortoli E."/>
            <person name="Trovato A."/>
            <person name="Cirillo D.M."/>
        </authorList>
    </citation>
    <scope>NUCLEOTIDE SEQUENCE [LARGE SCALE GENOMIC DNA]</scope>
    <source>
        <strain evidence="6 7">DSM 44049</strain>
    </source>
</reference>
<evidence type="ECO:0000256" key="4">
    <source>
        <dbReference type="PROSITE-ProRule" id="PRU00335"/>
    </source>
</evidence>
<keyword evidence="3" id="KW-0804">Transcription</keyword>
<evidence type="ECO:0000256" key="2">
    <source>
        <dbReference type="ARBA" id="ARBA00023125"/>
    </source>
</evidence>
<dbReference type="Proteomes" id="UP000192739">
    <property type="component" value="Unassembled WGS sequence"/>
</dbReference>
<feature type="domain" description="HTH tetR-type" evidence="5">
    <location>
        <begin position="29"/>
        <end position="89"/>
    </location>
</feature>
<dbReference type="EMBL" id="MVHT01000001">
    <property type="protein sequence ID" value="ORB10590.1"/>
    <property type="molecule type" value="Genomic_DNA"/>
</dbReference>
<keyword evidence="2 4" id="KW-0238">DNA-binding</keyword>
<comment type="caution">
    <text evidence="6">The sequence shown here is derived from an EMBL/GenBank/DDBJ whole genome shotgun (WGS) entry which is preliminary data.</text>
</comment>
<dbReference type="Pfam" id="PF00440">
    <property type="entry name" value="TetR_N"/>
    <property type="match status" value="1"/>
</dbReference>
<keyword evidence="7" id="KW-1185">Reference proteome</keyword>
<dbReference type="PANTHER" id="PTHR30055:SF234">
    <property type="entry name" value="HTH-TYPE TRANSCRIPTIONAL REGULATOR BETI"/>
    <property type="match status" value="1"/>
</dbReference>
<dbReference type="InterPro" id="IPR050109">
    <property type="entry name" value="HTH-type_TetR-like_transc_reg"/>
</dbReference>
<dbReference type="STRING" id="28445.BHQ20_11475"/>
<feature type="DNA-binding region" description="H-T-H motif" evidence="4">
    <location>
        <begin position="52"/>
        <end position="71"/>
    </location>
</feature>
<dbReference type="Gene3D" id="1.10.357.10">
    <property type="entry name" value="Tetracycline Repressor, domain 2"/>
    <property type="match status" value="1"/>
</dbReference>
<evidence type="ECO:0000256" key="3">
    <source>
        <dbReference type="ARBA" id="ARBA00023163"/>
    </source>
</evidence>
<dbReference type="SUPFAM" id="SSF46689">
    <property type="entry name" value="Homeodomain-like"/>
    <property type="match status" value="1"/>
</dbReference>
<dbReference type="PROSITE" id="PS50977">
    <property type="entry name" value="HTH_TETR_2"/>
    <property type="match status" value="1"/>
</dbReference>
<evidence type="ECO:0000313" key="7">
    <source>
        <dbReference type="Proteomes" id="UP000192739"/>
    </source>
</evidence>
<accession>A0A1E3SF60</accession>